<comment type="caution">
    <text evidence="2">The sequence shown here is derived from an EMBL/GenBank/DDBJ whole genome shotgun (WGS) entry which is preliminary data.</text>
</comment>
<evidence type="ECO:0000256" key="1">
    <source>
        <dbReference type="SAM" id="SignalP"/>
    </source>
</evidence>
<dbReference type="EMBL" id="JABEZW010000003">
    <property type="protein sequence ID" value="MBA0762255.1"/>
    <property type="molecule type" value="Genomic_DNA"/>
</dbReference>
<keyword evidence="1" id="KW-0732">Signal</keyword>
<evidence type="ECO:0000313" key="3">
    <source>
        <dbReference type="Proteomes" id="UP000593568"/>
    </source>
</evidence>
<evidence type="ECO:0000313" key="2">
    <source>
        <dbReference type="EMBL" id="MBA0762255.1"/>
    </source>
</evidence>
<dbReference type="Proteomes" id="UP000593568">
    <property type="component" value="Unassembled WGS sequence"/>
</dbReference>
<gene>
    <name evidence="2" type="ORF">Gotri_024793</name>
</gene>
<keyword evidence="3" id="KW-1185">Reference proteome</keyword>
<reference evidence="2 3" key="1">
    <citation type="journal article" date="2019" name="Genome Biol. Evol.">
        <title>Insights into the evolution of the New World diploid cottons (Gossypium, subgenus Houzingenia) based on genome sequencing.</title>
        <authorList>
            <person name="Grover C.E."/>
            <person name="Arick M.A. 2nd"/>
            <person name="Thrash A."/>
            <person name="Conover J.L."/>
            <person name="Sanders W.S."/>
            <person name="Peterson D.G."/>
            <person name="Frelichowski J.E."/>
            <person name="Scheffler J.A."/>
            <person name="Scheffler B.E."/>
            <person name="Wendel J.F."/>
        </authorList>
    </citation>
    <scope>NUCLEOTIDE SEQUENCE [LARGE SCALE GENOMIC DNA]</scope>
    <source>
        <strain evidence="2">8</strain>
        <tissue evidence="2">Leaf</tissue>
    </source>
</reference>
<organism evidence="2 3">
    <name type="scientific">Gossypium trilobum</name>
    <dbReference type="NCBI Taxonomy" id="34281"/>
    <lineage>
        <taxon>Eukaryota</taxon>
        <taxon>Viridiplantae</taxon>
        <taxon>Streptophyta</taxon>
        <taxon>Embryophyta</taxon>
        <taxon>Tracheophyta</taxon>
        <taxon>Spermatophyta</taxon>
        <taxon>Magnoliopsida</taxon>
        <taxon>eudicotyledons</taxon>
        <taxon>Gunneridae</taxon>
        <taxon>Pentapetalae</taxon>
        <taxon>rosids</taxon>
        <taxon>malvids</taxon>
        <taxon>Malvales</taxon>
        <taxon>Malvaceae</taxon>
        <taxon>Malvoideae</taxon>
        <taxon>Gossypium</taxon>
    </lineage>
</organism>
<protein>
    <submittedName>
        <fullName evidence="2">Uncharacterized protein</fullName>
    </submittedName>
</protein>
<proteinExistence type="predicted"/>
<name>A0A7J9DPC2_9ROSI</name>
<feature type="chain" id="PRO_5029613521" evidence="1">
    <location>
        <begin position="19"/>
        <end position="42"/>
    </location>
</feature>
<sequence length="42" mass="4497">MDSVNAAFLCLIIVVLMASDPPRFCGLGFWVRGELDIGGGKQ</sequence>
<accession>A0A7J9DPC2</accession>
<dbReference type="AlphaFoldDB" id="A0A7J9DPC2"/>
<feature type="signal peptide" evidence="1">
    <location>
        <begin position="1"/>
        <end position="18"/>
    </location>
</feature>